<dbReference type="PANTHER" id="PTHR30173:SF43">
    <property type="entry name" value="ECF RNA POLYMERASE SIGMA FACTOR SIGI-RELATED"/>
    <property type="match status" value="1"/>
</dbReference>
<dbReference type="SUPFAM" id="SSF88659">
    <property type="entry name" value="Sigma3 and sigma4 domains of RNA polymerase sigma factors"/>
    <property type="match status" value="1"/>
</dbReference>
<evidence type="ECO:0000256" key="1">
    <source>
        <dbReference type="ARBA" id="ARBA00010641"/>
    </source>
</evidence>
<dbReference type="Pfam" id="PF04542">
    <property type="entry name" value="Sigma70_r2"/>
    <property type="match status" value="1"/>
</dbReference>
<comment type="similarity">
    <text evidence="1">Belongs to the sigma-70 factor family. ECF subfamily.</text>
</comment>
<sequence>MRDSDVLARRFEEHRARLNAVAYRMLGSHGEAEEAVQEAWLRVDRAGTDGVDNFGGWLTTIVGRVCLDLLRARKARPERTVADLPEQARGDEPAPESEAELADTVGMALFVVLETLDPPERLAFVLHDVFGVPFDEIAPIVGKGSAATRQLASRARRRVRRTDVAEQDPAAQREVVEAFLGAARDGDFETLLAVLDPDVVLRADEAAVSLTRRIKKPGVVPLVPESRGARAIAEMFRGRSGVAGFRPALVGDTIGAAWAPKKKPHAVFAMAVEQGRITAIDVIVDPEHIARLDPLVLS</sequence>
<evidence type="ECO:0000313" key="9">
    <source>
        <dbReference type="Proteomes" id="UP001501218"/>
    </source>
</evidence>
<evidence type="ECO:0000256" key="2">
    <source>
        <dbReference type="ARBA" id="ARBA00011344"/>
    </source>
</evidence>
<dbReference type="Proteomes" id="UP001501218">
    <property type="component" value="Unassembled WGS sequence"/>
</dbReference>
<keyword evidence="3" id="KW-0805">Transcription regulation</keyword>
<evidence type="ECO:0000259" key="7">
    <source>
        <dbReference type="Pfam" id="PF08281"/>
    </source>
</evidence>
<keyword evidence="5" id="KW-0804">Transcription</keyword>
<evidence type="ECO:0000259" key="6">
    <source>
        <dbReference type="Pfam" id="PF04542"/>
    </source>
</evidence>
<dbReference type="InterPro" id="IPR052704">
    <property type="entry name" value="ECF_Sigma-70_Domain"/>
</dbReference>
<evidence type="ECO:0000256" key="3">
    <source>
        <dbReference type="ARBA" id="ARBA00023015"/>
    </source>
</evidence>
<dbReference type="RefSeq" id="WP_344134654.1">
    <property type="nucleotide sequence ID" value="NZ_BAAARA010000015.1"/>
</dbReference>
<feature type="domain" description="RNA polymerase sigma factor 70 region 4 type 2" evidence="7">
    <location>
        <begin position="112"/>
        <end position="158"/>
    </location>
</feature>
<evidence type="ECO:0000256" key="4">
    <source>
        <dbReference type="ARBA" id="ARBA00023082"/>
    </source>
</evidence>
<evidence type="ECO:0000313" key="8">
    <source>
        <dbReference type="EMBL" id="GAA2356798.1"/>
    </source>
</evidence>
<dbReference type="Pfam" id="PF08281">
    <property type="entry name" value="Sigma70_r4_2"/>
    <property type="match status" value="1"/>
</dbReference>
<comment type="subunit">
    <text evidence="2">Interacts transiently with the RNA polymerase catalytic core formed by RpoA, RpoB, RpoC and RpoZ (2 alpha, 1 beta, 1 beta' and 1 omega subunit) to form the RNA polymerase holoenzyme that can initiate transcription.</text>
</comment>
<keyword evidence="4" id="KW-0731">Sigma factor</keyword>
<reference evidence="9" key="1">
    <citation type="journal article" date="2019" name="Int. J. Syst. Evol. Microbiol.">
        <title>The Global Catalogue of Microorganisms (GCM) 10K type strain sequencing project: providing services to taxonomists for standard genome sequencing and annotation.</title>
        <authorList>
            <consortium name="The Broad Institute Genomics Platform"/>
            <consortium name="The Broad Institute Genome Sequencing Center for Infectious Disease"/>
            <person name="Wu L."/>
            <person name="Ma J."/>
        </authorList>
    </citation>
    <scope>NUCLEOTIDE SEQUENCE [LARGE SCALE GENOMIC DNA]</scope>
    <source>
        <strain evidence="9">JCM 16221</strain>
    </source>
</reference>
<dbReference type="InterPro" id="IPR014284">
    <property type="entry name" value="RNA_pol_sigma-70_dom"/>
</dbReference>
<accession>A0ABN3GP00</accession>
<comment type="caution">
    <text evidence="8">The sequence shown here is derived from an EMBL/GenBank/DDBJ whole genome shotgun (WGS) entry which is preliminary data.</text>
</comment>
<dbReference type="Gene3D" id="3.10.450.50">
    <property type="match status" value="1"/>
</dbReference>
<evidence type="ECO:0000256" key="5">
    <source>
        <dbReference type="ARBA" id="ARBA00023163"/>
    </source>
</evidence>
<dbReference type="SUPFAM" id="SSF88946">
    <property type="entry name" value="Sigma2 domain of RNA polymerase sigma factors"/>
    <property type="match status" value="1"/>
</dbReference>
<keyword evidence="9" id="KW-1185">Reference proteome</keyword>
<dbReference type="InterPro" id="IPR013324">
    <property type="entry name" value="RNA_pol_sigma_r3/r4-like"/>
</dbReference>
<dbReference type="InterPro" id="IPR013249">
    <property type="entry name" value="RNA_pol_sigma70_r4_t2"/>
</dbReference>
<dbReference type="InterPro" id="IPR032710">
    <property type="entry name" value="NTF2-like_dom_sf"/>
</dbReference>
<feature type="domain" description="RNA polymerase sigma-70 region 2" evidence="6">
    <location>
        <begin position="11"/>
        <end position="74"/>
    </location>
</feature>
<dbReference type="PANTHER" id="PTHR30173">
    <property type="entry name" value="SIGMA 19 FACTOR"/>
    <property type="match status" value="1"/>
</dbReference>
<dbReference type="EMBL" id="BAAARA010000015">
    <property type="protein sequence ID" value="GAA2356798.1"/>
    <property type="molecule type" value="Genomic_DNA"/>
</dbReference>
<gene>
    <name evidence="8" type="ORF">GCM10009854_38820</name>
</gene>
<organism evidence="8 9">
    <name type="scientific">Saccharopolyspora halophila</name>
    <dbReference type="NCBI Taxonomy" id="405551"/>
    <lineage>
        <taxon>Bacteria</taxon>
        <taxon>Bacillati</taxon>
        <taxon>Actinomycetota</taxon>
        <taxon>Actinomycetes</taxon>
        <taxon>Pseudonocardiales</taxon>
        <taxon>Pseudonocardiaceae</taxon>
        <taxon>Saccharopolyspora</taxon>
    </lineage>
</organism>
<name>A0ABN3GP00_9PSEU</name>
<dbReference type="Gene3D" id="1.10.10.10">
    <property type="entry name" value="Winged helix-like DNA-binding domain superfamily/Winged helix DNA-binding domain"/>
    <property type="match status" value="1"/>
</dbReference>
<dbReference type="Gene3D" id="1.10.1740.10">
    <property type="match status" value="1"/>
</dbReference>
<proteinExistence type="inferred from homology"/>
<dbReference type="InterPro" id="IPR013325">
    <property type="entry name" value="RNA_pol_sigma_r2"/>
</dbReference>
<dbReference type="InterPro" id="IPR007627">
    <property type="entry name" value="RNA_pol_sigma70_r2"/>
</dbReference>
<dbReference type="SUPFAM" id="SSF54427">
    <property type="entry name" value="NTF2-like"/>
    <property type="match status" value="1"/>
</dbReference>
<protein>
    <submittedName>
        <fullName evidence="8">Sigma-70 family RNA polymerase sigma factor</fullName>
    </submittedName>
</protein>
<dbReference type="NCBIfam" id="TIGR02937">
    <property type="entry name" value="sigma70-ECF"/>
    <property type="match status" value="1"/>
</dbReference>
<dbReference type="InterPro" id="IPR036388">
    <property type="entry name" value="WH-like_DNA-bd_sf"/>
</dbReference>